<dbReference type="GO" id="GO:0016874">
    <property type="term" value="F:ligase activity"/>
    <property type="evidence" value="ECO:0007669"/>
    <property type="project" value="UniProtKB-KW"/>
</dbReference>
<dbReference type="SUPFAM" id="SSF56059">
    <property type="entry name" value="Glutathione synthetase ATP-binding domain-like"/>
    <property type="match status" value="1"/>
</dbReference>
<dbReference type="InterPro" id="IPR011764">
    <property type="entry name" value="Biotin_carboxylation_dom"/>
</dbReference>
<keyword evidence="2" id="KW-0547">Nucleotide-binding</keyword>
<dbReference type="Pfam" id="PF00289">
    <property type="entry name" value="Biotin_carb_N"/>
    <property type="match status" value="1"/>
</dbReference>
<dbReference type="InterPro" id="IPR011761">
    <property type="entry name" value="ATP-grasp"/>
</dbReference>
<gene>
    <name evidence="7" type="ORF">METZ01_LOCUS140163</name>
</gene>
<evidence type="ECO:0008006" key="8">
    <source>
        <dbReference type="Google" id="ProtNLM"/>
    </source>
</evidence>
<dbReference type="GO" id="GO:0005524">
    <property type="term" value="F:ATP binding"/>
    <property type="evidence" value="ECO:0007669"/>
    <property type="project" value="UniProtKB-KW"/>
</dbReference>
<dbReference type="GO" id="GO:0046872">
    <property type="term" value="F:metal ion binding"/>
    <property type="evidence" value="ECO:0007669"/>
    <property type="project" value="InterPro"/>
</dbReference>
<evidence type="ECO:0000313" key="7">
    <source>
        <dbReference type="EMBL" id="SVA87309.1"/>
    </source>
</evidence>
<keyword evidence="4" id="KW-0092">Biotin</keyword>
<evidence type="ECO:0000256" key="3">
    <source>
        <dbReference type="ARBA" id="ARBA00022840"/>
    </source>
</evidence>
<dbReference type="PANTHER" id="PTHR18866:SF33">
    <property type="entry name" value="METHYLCROTONOYL-COA CARBOXYLASE SUBUNIT ALPHA, MITOCHONDRIAL-RELATED"/>
    <property type="match status" value="1"/>
</dbReference>
<dbReference type="EMBL" id="UINC01020900">
    <property type="protein sequence ID" value="SVA87309.1"/>
    <property type="molecule type" value="Genomic_DNA"/>
</dbReference>
<dbReference type="Gene3D" id="3.30.470.20">
    <property type="entry name" value="ATP-grasp fold, B domain"/>
    <property type="match status" value="1"/>
</dbReference>
<dbReference type="InterPro" id="IPR005481">
    <property type="entry name" value="BC-like_N"/>
</dbReference>
<reference evidence="7" key="1">
    <citation type="submission" date="2018-05" db="EMBL/GenBank/DDBJ databases">
        <authorList>
            <person name="Lanie J.A."/>
            <person name="Ng W.-L."/>
            <person name="Kazmierczak K.M."/>
            <person name="Andrzejewski T.M."/>
            <person name="Davidsen T.M."/>
            <person name="Wayne K.J."/>
            <person name="Tettelin H."/>
            <person name="Glass J.I."/>
            <person name="Rusch D."/>
            <person name="Podicherti R."/>
            <person name="Tsui H.-C.T."/>
            <person name="Winkler M.E."/>
        </authorList>
    </citation>
    <scope>NUCLEOTIDE SEQUENCE</scope>
</reference>
<evidence type="ECO:0000259" key="5">
    <source>
        <dbReference type="PROSITE" id="PS50975"/>
    </source>
</evidence>
<dbReference type="Pfam" id="PF02786">
    <property type="entry name" value="CPSase_L_D2"/>
    <property type="match status" value="1"/>
</dbReference>
<feature type="domain" description="Biotin carboxylation" evidence="6">
    <location>
        <begin position="1"/>
        <end position="205"/>
    </location>
</feature>
<accession>A0A381ZDM3</accession>
<evidence type="ECO:0000256" key="1">
    <source>
        <dbReference type="ARBA" id="ARBA00022598"/>
    </source>
</evidence>
<feature type="domain" description="ATP-grasp" evidence="5">
    <location>
        <begin position="110"/>
        <end position="198"/>
    </location>
</feature>
<dbReference type="AlphaFoldDB" id="A0A381ZDM3"/>
<dbReference type="InterPro" id="IPR050856">
    <property type="entry name" value="Biotin_carboxylase_complex"/>
</dbReference>
<keyword evidence="3" id="KW-0067">ATP-binding</keyword>
<dbReference type="InterPro" id="IPR016185">
    <property type="entry name" value="PreATP-grasp_dom_sf"/>
</dbReference>
<dbReference type="SUPFAM" id="SSF52440">
    <property type="entry name" value="PreATP-grasp domain"/>
    <property type="match status" value="1"/>
</dbReference>
<keyword evidence="1" id="KW-0436">Ligase</keyword>
<name>A0A381ZDM3_9ZZZZ</name>
<dbReference type="PROSITE" id="PS50975">
    <property type="entry name" value="ATP_GRASP"/>
    <property type="match status" value="1"/>
</dbReference>
<sequence length="205" mass="22601">MIANRGEIASRIIRSAHESNLLTVAIYSDADKNSPYVKEASQSVRLESSYLDSHAILKATKQTNADAIHPGYGFLSENHEFAKLVKKEKLIWIGPPAEAVRIMGDKIEAKKHAKQAGLPILPSGKTEKSIQNINYPLLIKAAAGGGGKGMRIVEKKSDLKESIKLAKLEAKNAFGDDRIFIERYVKSSRHIEVQILADQYGNVIH</sequence>
<evidence type="ECO:0000259" key="6">
    <source>
        <dbReference type="PROSITE" id="PS50979"/>
    </source>
</evidence>
<dbReference type="PANTHER" id="PTHR18866">
    <property type="entry name" value="CARBOXYLASE:PYRUVATE/ACETYL-COA/PROPIONYL-COA CARBOXYLASE"/>
    <property type="match status" value="1"/>
</dbReference>
<protein>
    <recommendedName>
        <fullName evidence="8">ATP-grasp domain-containing protein</fullName>
    </recommendedName>
</protein>
<dbReference type="FunFam" id="3.30.1490.20:FF:000003">
    <property type="entry name" value="acetyl-CoA carboxylase isoform X1"/>
    <property type="match status" value="1"/>
</dbReference>
<dbReference type="PROSITE" id="PS50979">
    <property type="entry name" value="BC"/>
    <property type="match status" value="1"/>
</dbReference>
<dbReference type="InterPro" id="IPR005479">
    <property type="entry name" value="CPAse_ATP-bd"/>
</dbReference>
<proteinExistence type="predicted"/>
<evidence type="ECO:0000256" key="2">
    <source>
        <dbReference type="ARBA" id="ARBA00022741"/>
    </source>
</evidence>
<feature type="non-terminal residue" evidence="7">
    <location>
        <position position="205"/>
    </location>
</feature>
<evidence type="ECO:0000256" key="4">
    <source>
        <dbReference type="ARBA" id="ARBA00023267"/>
    </source>
</evidence>
<organism evidence="7">
    <name type="scientific">marine metagenome</name>
    <dbReference type="NCBI Taxonomy" id="408172"/>
    <lineage>
        <taxon>unclassified sequences</taxon>
        <taxon>metagenomes</taxon>
        <taxon>ecological metagenomes</taxon>
    </lineage>
</organism>
<dbReference type="PROSITE" id="PS00866">
    <property type="entry name" value="CPSASE_1"/>
    <property type="match status" value="1"/>
</dbReference>